<evidence type="ECO:0000313" key="3">
    <source>
        <dbReference type="Proteomes" id="UP000799441"/>
    </source>
</evidence>
<dbReference type="Proteomes" id="UP000799441">
    <property type="component" value="Unassembled WGS sequence"/>
</dbReference>
<evidence type="ECO:0000256" key="1">
    <source>
        <dbReference type="SAM" id="MobiDB-lite"/>
    </source>
</evidence>
<sequence length="280" mass="30713">MKGKVRPVHSRSDSGGSKPSVTFSQPVSRQVSQRVVQERVISGPSSINGVLQEQPEKLIPGTTKPSQGHRRQRSKTVGDSSKPKSAEALATRRPVSSAPMMHFTYSDNSQNSGTTIGRNSFLSPDEANNIHASRAGVQKVVLRPTLSPIASDSTTPAVKDGSSSNLPLPFTSVFNEKRASADGSAGMQQKRQRPPLYLNDSSLGVLEAYPSPSTGKSLAPSPTLVEANQRLPSPNQKEEEQLEEEYPEMFDSWYTPDFDLSSWVTEHTKREVRHRWSMDI</sequence>
<feature type="compositionally biased region" description="Low complexity" evidence="1">
    <location>
        <begin position="24"/>
        <end position="42"/>
    </location>
</feature>
<feature type="region of interest" description="Disordered" evidence="1">
    <location>
        <begin position="209"/>
        <end position="242"/>
    </location>
</feature>
<evidence type="ECO:0000313" key="2">
    <source>
        <dbReference type="EMBL" id="KAF2717753.1"/>
    </source>
</evidence>
<reference evidence="2" key="1">
    <citation type="journal article" date="2020" name="Stud. Mycol.">
        <title>101 Dothideomycetes genomes: a test case for predicting lifestyles and emergence of pathogens.</title>
        <authorList>
            <person name="Haridas S."/>
            <person name="Albert R."/>
            <person name="Binder M."/>
            <person name="Bloem J."/>
            <person name="Labutti K."/>
            <person name="Salamov A."/>
            <person name="Andreopoulos B."/>
            <person name="Baker S."/>
            <person name="Barry K."/>
            <person name="Bills G."/>
            <person name="Bluhm B."/>
            <person name="Cannon C."/>
            <person name="Castanera R."/>
            <person name="Culley D."/>
            <person name="Daum C."/>
            <person name="Ezra D."/>
            <person name="Gonzalez J."/>
            <person name="Henrissat B."/>
            <person name="Kuo A."/>
            <person name="Liang C."/>
            <person name="Lipzen A."/>
            <person name="Lutzoni F."/>
            <person name="Magnuson J."/>
            <person name="Mondo S."/>
            <person name="Nolan M."/>
            <person name="Ohm R."/>
            <person name="Pangilinan J."/>
            <person name="Park H.-J."/>
            <person name="Ramirez L."/>
            <person name="Alfaro M."/>
            <person name="Sun H."/>
            <person name="Tritt A."/>
            <person name="Yoshinaga Y."/>
            <person name="Zwiers L.-H."/>
            <person name="Turgeon B."/>
            <person name="Goodwin S."/>
            <person name="Spatafora J."/>
            <person name="Crous P."/>
            <person name="Grigoriev I."/>
        </authorList>
    </citation>
    <scope>NUCLEOTIDE SEQUENCE</scope>
    <source>
        <strain evidence="2">CBS 116435</strain>
    </source>
</reference>
<feature type="region of interest" description="Disordered" evidence="1">
    <location>
        <begin position="1"/>
        <end position="116"/>
    </location>
</feature>
<protein>
    <submittedName>
        <fullName evidence="2">Uncharacterized protein</fullName>
    </submittedName>
</protein>
<feature type="compositionally biased region" description="Polar residues" evidence="1">
    <location>
        <begin position="13"/>
        <end position="23"/>
    </location>
</feature>
<organism evidence="2 3">
    <name type="scientific">Polychaeton citri CBS 116435</name>
    <dbReference type="NCBI Taxonomy" id="1314669"/>
    <lineage>
        <taxon>Eukaryota</taxon>
        <taxon>Fungi</taxon>
        <taxon>Dikarya</taxon>
        <taxon>Ascomycota</taxon>
        <taxon>Pezizomycotina</taxon>
        <taxon>Dothideomycetes</taxon>
        <taxon>Dothideomycetidae</taxon>
        <taxon>Capnodiales</taxon>
        <taxon>Capnodiaceae</taxon>
        <taxon>Polychaeton</taxon>
    </lineage>
</organism>
<dbReference type="AlphaFoldDB" id="A0A9P4PZE2"/>
<name>A0A9P4PZE2_9PEZI</name>
<comment type="caution">
    <text evidence="2">The sequence shown here is derived from an EMBL/GenBank/DDBJ whole genome shotgun (WGS) entry which is preliminary data.</text>
</comment>
<dbReference type="EMBL" id="MU003837">
    <property type="protein sequence ID" value="KAF2717753.1"/>
    <property type="molecule type" value="Genomic_DNA"/>
</dbReference>
<proteinExistence type="predicted"/>
<feature type="compositionally biased region" description="Polar residues" evidence="1">
    <location>
        <begin position="105"/>
        <end position="116"/>
    </location>
</feature>
<accession>A0A9P4PZE2</accession>
<gene>
    <name evidence="2" type="ORF">K431DRAFT_288281</name>
</gene>
<keyword evidence="3" id="KW-1185">Reference proteome</keyword>